<protein>
    <submittedName>
        <fullName evidence="2">Uncharacterized protein</fullName>
    </submittedName>
</protein>
<dbReference type="Proteomes" id="UP000016960">
    <property type="component" value="Unassembled WGS sequence"/>
</dbReference>
<dbReference type="InParanoid" id="U5DHH6"/>
<dbReference type="AlphaFoldDB" id="U5DHH6"/>
<dbReference type="NCBIfam" id="NF038305">
    <property type="entry name" value="HpsJ_fam"/>
    <property type="match status" value="1"/>
</dbReference>
<proteinExistence type="predicted"/>
<feature type="transmembrane region" description="Helical" evidence="1">
    <location>
        <begin position="213"/>
        <end position="232"/>
    </location>
</feature>
<dbReference type="PATRIC" id="fig|582515.4.peg.3957"/>
<name>U5DHH6_9CHRO</name>
<keyword evidence="1" id="KW-1133">Transmembrane helix</keyword>
<evidence type="ECO:0000313" key="2">
    <source>
        <dbReference type="EMBL" id="ERN40034.1"/>
    </source>
</evidence>
<dbReference type="EMBL" id="ASSJ01000082">
    <property type="protein sequence ID" value="ERN40034.1"/>
    <property type="molecule type" value="Genomic_DNA"/>
</dbReference>
<accession>U5DHH6</accession>
<organism evidence="2 3">
    <name type="scientific">Rubidibacter lacunae KORDI 51-2</name>
    <dbReference type="NCBI Taxonomy" id="582515"/>
    <lineage>
        <taxon>Bacteria</taxon>
        <taxon>Bacillati</taxon>
        <taxon>Cyanobacteriota</taxon>
        <taxon>Cyanophyceae</taxon>
        <taxon>Oscillatoriophycideae</taxon>
        <taxon>Chroococcales</taxon>
        <taxon>Aphanothecaceae</taxon>
        <taxon>Rubidibacter</taxon>
    </lineage>
</organism>
<keyword evidence="1" id="KW-0472">Membrane</keyword>
<sequence length="239" mass="26817">MTVPIKSHISPPSIFVLRWIGYGLLIFALLDLLTILYPPDFLNPRWELQTIGALVERVPVPLIGFGLVFMSDPDRRPLLERLAIQGLSLLTAILAIAYFLMVPLGIVDTVRINKQLNQETAKQIETQLEQLKPFEERIQTAAGGEVVGLARANQNVLGPLEGYRERGIELADTEALRAEMLARVKVIHENVEREADIARARKYRQLIENSVKWNIGALIGSALFTMIFRGTVGVRRAKK</sequence>
<dbReference type="eggNOG" id="COG1704">
    <property type="taxonomic scope" value="Bacteria"/>
</dbReference>
<evidence type="ECO:0000313" key="3">
    <source>
        <dbReference type="Proteomes" id="UP000016960"/>
    </source>
</evidence>
<keyword evidence="1" id="KW-0812">Transmembrane</keyword>
<dbReference type="OrthoDB" id="532366at2"/>
<comment type="caution">
    <text evidence="2">The sequence shown here is derived from an EMBL/GenBank/DDBJ whole genome shotgun (WGS) entry which is preliminary data.</text>
</comment>
<feature type="transmembrane region" description="Helical" evidence="1">
    <location>
        <begin position="49"/>
        <end position="70"/>
    </location>
</feature>
<dbReference type="RefSeq" id="WP_022609142.1">
    <property type="nucleotide sequence ID" value="NZ_ASSJ01000082.1"/>
</dbReference>
<feature type="transmembrane region" description="Helical" evidence="1">
    <location>
        <begin position="15"/>
        <end position="37"/>
    </location>
</feature>
<feature type="transmembrane region" description="Helical" evidence="1">
    <location>
        <begin position="82"/>
        <end position="101"/>
    </location>
</feature>
<dbReference type="STRING" id="582515.KR51_00035220"/>
<reference evidence="2 3" key="1">
    <citation type="submission" date="2013-05" db="EMBL/GenBank/DDBJ databases">
        <title>Draft genome sequence of Rubidibacter lacunae KORDI 51-2.</title>
        <authorList>
            <person name="Choi D.H."/>
            <person name="Noh J.H."/>
            <person name="Kwon K.-K."/>
            <person name="Lee J.-H."/>
            <person name="Ryu J.-Y."/>
        </authorList>
    </citation>
    <scope>NUCLEOTIDE SEQUENCE [LARGE SCALE GENOMIC DNA]</scope>
    <source>
        <strain evidence="2 3">KORDI 51-2</strain>
    </source>
</reference>
<dbReference type="InterPro" id="IPR047709">
    <property type="entry name" value="HpsJ-like"/>
</dbReference>
<gene>
    <name evidence="2" type="ORF">KR51_00035220</name>
</gene>
<keyword evidence="3" id="KW-1185">Reference proteome</keyword>
<evidence type="ECO:0000256" key="1">
    <source>
        <dbReference type="SAM" id="Phobius"/>
    </source>
</evidence>